<evidence type="ECO:0000256" key="1">
    <source>
        <dbReference type="SAM" id="Phobius"/>
    </source>
</evidence>
<keyword evidence="1" id="KW-0472">Membrane</keyword>
<proteinExistence type="predicted"/>
<accession>A0A934NX77</accession>
<gene>
    <name evidence="2" type="ORF">JGU71_29120</name>
</gene>
<keyword evidence="1" id="KW-1133">Transmembrane helix</keyword>
<evidence type="ECO:0000313" key="3">
    <source>
        <dbReference type="Proteomes" id="UP000655868"/>
    </source>
</evidence>
<protein>
    <submittedName>
        <fullName evidence="2">Uncharacterized protein</fullName>
    </submittedName>
</protein>
<organism evidence="2 3">
    <name type="scientific">Antrihabitans stalagmiti</name>
    <dbReference type="NCBI Taxonomy" id="2799499"/>
    <lineage>
        <taxon>Bacteria</taxon>
        <taxon>Bacillati</taxon>
        <taxon>Actinomycetota</taxon>
        <taxon>Actinomycetes</taxon>
        <taxon>Mycobacteriales</taxon>
        <taxon>Nocardiaceae</taxon>
        <taxon>Antrihabitans</taxon>
    </lineage>
</organism>
<dbReference type="EMBL" id="JAEMNV010000019">
    <property type="protein sequence ID" value="MBJ8342955.1"/>
    <property type="molecule type" value="Genomic_DNA"/>
</dbReference>
<sequence length="98" mass="10096">MLATYVVDILAADPPGGNIFDPVITPPPFAEKYSLLLGIGLFFAAFALTGLGIFFGVKFAQSFAEGHGGQGQKAGIAACAVGAIMAASAGTWVTWFIR</sequence>
<dbReference type="Proteomes" id="UP000655868">
    <property type="component" value="Unassembled WGS sequence"/>
</dbReference>
<name>A0A934NX77_9NOCA</name>
<dbReference type="AlphaFoldDB" id="A0A934NX77"/>
<dbReference type="RefSeq" id="WP_199708650.1">
    <property type="nucleotide sequence ID" value="NZ_JAEMNV010000019.1"/>
</dbReference>
<keyword evidence="1" id="KW-0812">Transmembrane</keyword>
<comment type="caution">
    <text evidence="2">The sequence shown here is derived from an EMBL/GenBank/DDBJ whole genome shotgun (WGS) entry which is preliminary data.</text>
</comment>
<keyword evidence="3" id="KW-1185">Reference proteome</keyword>
<evidence type="ECO:0000313" key="2">
    <source>
        <dbReference type="EMBL" id="MBJ8342955.1"/>
    </source>
</evidence>
<feature type="transmembrane region" description="Helical" evidence="1">
    <location>
        <begin position="33"/>
        <end position="55"/>
    </location>
</feature>
<feature type="transmembrane region" description="Helical" evidence="1">
    <location>
        <begin position="76"/>
        <end position="97"/>
    </location>
</feature>
<reference evidence="2" key="1">
    <citation type="submission" date="2020-12" db="EMBL/GenBank/DDBJ databases">
        <title>Antrihabitans popcorni sp. nov. and Antrihabitans auranticaus sp. nov., isolated from a larva cave.</title>
        <authorList>
            <person name="Lee S.D."/>
            <person name="Kim I.S."/>
        </authorList>
    </citation>
    <scope>NUCLEOTIDE SEQUENCE</scope>
    <source>
        <strain evidence="2">YC3-6</strain>
    </source>
</reference>